<accession>A0ABT4BFI4</accession>
<dbReference type="RefSeq" id="WP_267569300.1">
    <property type="nucleotide sequence ID" value="NZ_JAPNTZ010000021.1"/>
</dbReference>
<evidence type="ECO:0000256" key="2">
    <source>
        <dbReference type="SAM" id="Phobius"/>
    </source>
</evidence>
<organism evidence="3 4">
    <name type="scientific">Paractinoplanes pyxinae</name>
    <dbReference type="NCBI Taxonomy" id="2997416"/>
    <lineage>
        <taxon>Bacteria</taxon>
        <taxon>Bacillati</taxon>
        <taxon>Actinomycetota</taxon>
        <taxon>Actinomycetes</taxon>
        <taxon>Micromonosporales</taxon>
        <taxon>Micromonosporaceae</taxon>
        <taxon>Paractinoplanes</taxon>
    </lineage>
</organism>
<sequence length="186" mass="20383">MTPSSDLSPPRRPIFFPVVIATVFLTIMAMVGGFLLGERQREERSADGGGASPASQTESPAPAFTPPGDFCPQETLDTARKVGLDGDLWQVLKIYTDNDSTYWICTDSKGALFYQSKTGGIDAKLVEGDNGLFLPGVRKVGTDTYEVYDQRGNRFVITPSLFELTFAKVEGKPQRKPQRNEARRAG</sequence>
<reference evidence="3" key="1">
    <citation type="submission" date="2022-11" db="EMBL/GenBank/DDBJ databases">
        <authorList>
            <person name="Somphong A."/>
            <person name="Phongsopitanun W."/>
        </authorList>
    </citation>
    <scope>NUCLEOTIDE SEQUENCE</scope>
    <source>
        <strain evidence="3">Pm04-4</strain>
    </source>
</reference>
<evidence type="ECO:0000313" key="4">
    <source>
        <dbReference type="Proteomes" id="UP001151002"/>
    </source>
</evidence>
<protein>
    <submittedName>
        <fullName evidence="3">Uncharacterized protein</fullName>
    </submittedName>
</protein>
<dbReference type="EMBL" id="JAPNTZ010000021">
    <property type="protein sequence ID" value="MCY1144717.1"/>
    <property type="molecule type" value="Genomic_DNA"/>
</dbReference>
<keyword evidence="2" id="KW-0812">Transmembrane</keyword>
<keyword evidence="2" id="KW-0472">Membrane</keyword>
<dbReference type="Proteomes" id="UP001151002">
    <property type="component" value="Unassembled WGS sequence"/>
</dbReference>
<keyword evidence="4" id="KW-1185">Reference proteome</keyword>
<evidence type="ECO:0000313" key="3">
    <source>
        <dbReference type="EMBL" id="MCY1144717.1"/>
    </source>
</evidence>
<feature type="region of interest" description="Disordered" evidence="1">
    <location>
        <begin position="41"/>
        <end position="69"/>
    </location>
</feature>
<name>A0ABT4BFI4_9ACTN</name>
<proteinExistence type="predicted"/>
<feature type="transmembrane region" description="Helical" evidence="2">
    <location>
        <begin position="14"/>
        <end position="36"/>
    </location>
</feature>
<gene>
    <name evidence="3" type="ORF">OWR29_42530</name>
</gene>
<keyword evidence="2" id="KW-1133">Transmembrane helix</keyword>
<evidence type="ECO:0000256" key="1">
    <source>
        <dbReference type="SAM" id="MobiDB-lite"/>
    </source>
</evidence>
<comment type="caution">
    <text evidence="3">The sequence shown here is derived from an EMBL/GenBank/DDBJ whole genome shotgun (WGS) entry which is preliminary data.</text>
</comment>